<dbReference type="Proteomes" id="UP000569732">
    <property type="component" value="Unassembled WGS sequence"/>
</dbReference>
<sequence length="274" mass="30366">MNQPACSHTSHQTDSITINPVSVNGEEISEQEIAQEVQYHPADNPEEAVYLATQALVIKLLLNQQIKKQQLSIEQSVEESEEEAAIRTLLEREVDIPTASEQECKQIYATNPERFTSPPVMAVKHILLAAAPEDTPARMAANQQAENIIKELTNEPTLFTELALSYSACPSKESGGDLGQISKGQTTPEFERQVFKLAPGLSPRPIETRYGYHVVWVTAKAEGQQLPYEQVETQIKSYLQTKVRLRAIQQYLAVLVAEANIKGVDISLEDAGLL</sequence>
<dbReference type="SUPFAM" id="SSF54534">
    <property type="entry name" value="FKBP-like"/>
    <property type="match status" value="1"/>
</dbReference>
<gene>
    <name evidence="7" type="ORF">H0A36_08405</name>
</gene>
<dbReference type="AlphaFoldDB" id="A0A853I7G7"/>
<evidence type="ECO:0000256" key="5">
    <source>
        <dbReference type="PROSITE-ProRule" id="PRU00278"/>
    </source>
</evidence>
<dbReference type="SUPFAM" id="SSF109998">
    <property type="entry name" value="Triger factor/SurA peptide-binding domain-like"/>
    <property type="match status" value="1"/>
</dbReference>
<evidence type="ECO:0000256" key="4">
    <source>
        <dbReference type="ARBA" id="ARBA00023110"/>
    </source>
</evidence>
<evidence type="ECO:0000256" key="1">
    <source>
        <dbReference type="ARBA" id="ARBA00000971"/>
    </source>
</evidence>
<evidence type="ECO:0000259" key="6">
    <source>
        <dbReference type="PROSITE" id="PS50198"/>
    </source>
</evidence>
<organism evidence="7 8">
    <name type="scientific">Spartinivicinus marinus</name>
    <dbReference type="NCBI Taxonomy" id="2994442"/>
    <lineage>
        <taxon>Bacteria</taxon>
        <taxon>Pseudomonadati</taxon>
        <taxon>Pseudomonadota</taxon>
        <taxon>Gammaproteobacteria</taxon>
        <taxon>Oceanospirillales</taxon>
        <taxon>Zooshikellaceae</taxon>
        <taxon>Spartinivicinus</taxon>
    </lineage>
</organism>
<dbReference type="EC" id="5.2.1.8" evidence="3"/>
<dbReference type="PANTHER" id="PTHR47245">
    <property type="entry name" value="PEPTIDYLPROLYL ISOMERASE"/>
    <property type="match status" value="1"/>
</dbReference>
<reference evidence="7 8" key="1">
    <citation type="submission" date="2020-07" db="EMBL/GenBank/DDBJ databases">
        <title>Endozoicomonas sp. nov., isolated from sediment.</title>
        <authorList>
            <person name="Gu T."/>
        </authorList>
    </citation>
    <scope>NUCLEOTIDE SEQUENCE [LARGE SCALE GENOMIC DNA]</scope>
    <source>
        <strain evidence="7 8">SM1973</strain>
    </source>
</reference>
<comment type="similarity">
    <text evidence="2">Belongs to the PpiC/parvulin rotamase family.</text>
</comment>
<dbReference type="PROSITE" id="PS50198">
    <property type="entry name" value="PPIC_PPIASE_2"/>
    <property type="match status" value="1"/>
</dbReference>
<comment type="caution">
    <text evidence="7">The sequence shown here is derived from an EMBL/GenBank/DDBJ whole genome shotgun (WGS) entry which is preliminary data.</text>
</comment>
<dbReference type="InterPro" id="IPR050245">
    <property type="entry name" value="PrsA_foldase"/>
</dbReference>
<comment type="catalytic activity">
    <reaction evidence="1">
        <text>[protein]-peptidylproline (omega=180) = [protein]-peptidylproline (omega=0)</text>
        <dbReference type="Rhea" id="RHEA:16237"/>
        <dbReference type="Rhea" id="RHEA-COMP:10747"/>
        <dbReference type="Rhea" id="RHEA-COMP:10748"/>
        <dbReference type="ChEBI" id="CHEBI:83833"/>
        <dbReference type="ChEBI" id="CHEBI:83834"/>
        <dbReference type="EC" id="5.2.1.8"/>
    </reaction>
</comment>
<feature type="domain" description="PpiC" evidence="6">
    <location>
        <begin position="118"/>
        <end position="219"/>
    </location>
</feature>
<dbReference type="Gene3D" id="3.10.50.40">
    <property type="match status" value="1"/>
</dbReference>
<proteinExistence type="inferred from homology"/>
<keyword evidence="5 7" id="KW-0413">Isomerase</keyword>
<protein>
    <recommendedName>
        <fullName evidence="3">peptidylprolyl isomerase</fullName>
        <ecNumber evidence="3">5.2.1.8</ecNumber>
    </recommendedName>
</protein>
<evidence type="ECO:0000313" key="8">
    <source>
        <dbReference type="Proteomes" id="UP000569732"/>
    </source>
</evidence>
<dbReference type="InterPro" id="IPR046357">
    <property type="entry name" value="PPIase_dom_sf"/>
</dbReference>
<keyword evidence="4 5" id="KW-0697">Rotamase</keyword>
<dbReference type="GO" id="GO:0003755">
    <property type="term" value="F:peptidyl-prolyl cis-trans isomerase activity"/>
    <property type="evidence" value="ECO:0007669"/>
    <property type="project" value="UniProtKB-KW"/>
</dbReference>
<accession>A0A853I7G7</accession>
<dbReference type="InterPro" id="IPR027304">
    <property type="entry name" value="Trigger_fact/SurA_dom_sf"/>
</dbReference>
<evidence type="ECO:0000256" key="3">
    <source>
        <dbReference type="ARBA" id="ARBA00013194"/>
    </source>
</evidence>
<dbReference type="EMBL" id="JACCKB010000009">
    <property type="protein sequence ID" value="NYZ66034.1"/>
    <property type="molecule type" value="Genomic_DNA"/>
</dbReference>
<evidence type="ECO:0000256" key="2">
    <source>
        <dbReference type="ARBA" id="ARBA00007656"/>
    </source>
</evidence>
<dbReference type="RefSeq" id="WP_180568059.1">
    <property type="nucleotide sequence ID" value="NZ_JACCKB010000009.1"/>
</dbReference>
<evidence type="ECO:0000313" key="7">
    <source>
        <dbReference type="EMBL" id="NYZ66034.1"/>
    </source>
</evidence>
<name>A0A853I7G7_9GAMM</name>
<dbReference type="PANTHER" id="PTHR47245:SF2">
    <property type="entry name" value="PEPTIDYL-PROLYL CIS-TRANS ISOMERASE HP_0175-RELATED"/>
    <property type="match status" value="1"/>
</dbReference>
<dbReference type="InterPro" id="IPR000297">
    <property type="entry name" value="PPIase_PpiC"/>
</dbReference>
<keyword evidence="8" id="KW-1185">Reference proteome</keyword>
<dbReference type="Pfam" id="PF00639">
    <property type="entry name" value="Rotamase"/>
    <property type="match status" value="1"/>
</dbReference>